<organism evidence="5">
    <name type="scientific">Cavernularia obesa</name>
    <dbReference type="NCBI Taxonomy" id="1226274"/>
    <lineage>
        <taxon>Eukaryota</taxon>
        <taxon>Metazoa</taxon>
        <taxon>Cnidaria</taxon>
        <taxon>Anthozoa</taxon>
        <taxon>Octocorallia</taxon>
        <taxon>Scleralcyonacea</taxon>
        <taxon>Pennatuloidea</taxon>
        <taxon>Veretillidae</taxon>
        <taxon>Cavernularia</taxon>
    </lineage>
</organism>
<keyword evidence="3" id="KW-0455">Luminescence</keyword>
<evidence type="ECO:0000313" key="5">
    <source>
        <dbReference type="EMBL" id="BAN81727.1"/>
    </source>
</evidence>
<keyword evidence="2" id="KW-0157">Chromophore</keyword>
<dbReference type="Gene3D" id="3.30.1300.40">
    <property type="match status" value="1"/>
</dbReference>
<accession>T2HNK0</accession>
<evidence type="ECO:0000256" key="4">
    <source>
        <dbReference type="ARBA" id="ARBA00023262"/>
    </source>
</evidence>
<keyword evidence="4" id="KW-0599">Photoprotein</keyword>
<dbReference type="InterPro" id="IPR011584">
    <property type="entry name" value="GFP-related"/>
</dbReference>
<dbReference type="GO" id="GO:0006091">
    <property type="term" value="P:generation of precursor metabolites and energy"/>
    <property type="evidence" value="ECO:0007669"/>
    <property type="project" value="InterPro"/>
</dbReference>
<dbReference type="Gene3D" id="2.40.155.10">
    <property type="entry name" value="Green fluorescent protein"/>
    <property type="match status" value="1"/>
</dbReference>
<protein>
    <submittedName>
        <fullName evidence="5">Green fluorescent protein</fullName>
    </submittedName>
</protein>
<dbReference type="InterPro" id="IPR009017">
    <property type="entry name" value="GFP"/>
</dbReference>
<sequence length="221" mass="24926">MSIPENSGLTEEMPAQMNLEGVVNGHAFSMEGIGGGNILTGIQKLDIRVIEGDPLPFSFDILSVAFQYGNRTYTSYPAKIPDYFVQSFPEGFTFERTLSFEDGAIVKVESDISIEDGKFVGKIKYNGESFPEDGPVMKKEVTKLEPSSESMYVCDDTLVGEVVLSYKTQSTHYTCHMKTIYRSKKPVENLPKFHYVHHRLEKKKVEEGNYYEQHETAIAKP</sequence>
<evidence type="ECO:0000256" key="3">
    <source>
        <dbReference type="ARBA" id="ARBA00023223"/>
    </source>
</evidence>
<dbReference type="AlphaFoldDB" id="T2HNK0"/>
<proteinExistence type="evidence at transcript level"/>
<dbReference type="InterPro" id="IPR000786">
    <property type="entry name" value="Green_fluorescent_prot"/>
</dbReference>
<dbReference type="GO" id="GO:0008218">
    <property type="term" value="P:bioluminescence"/>
    <property type="evidence" value="ECO:0007669"/>
    <property type="project" value="UniProtKB-KW"/>
</dbReference>
<dbReference type="PRINTS" id="PR01229">
    <property type="entry name" value="GFLUORESCENT"/>
</dbReference>
<evidence type="ECO:0000256" key="2">
    <source>
        <dbReference type="ARBA" id="ARBA00022991"/>
    </source>
</evidence>
<dbReference type="EMBL" id="AB743881">
    <property type="protein sequence ID" value="BAN81727.1"/>
    <property type="molecule type" value="mRNA"/>
</dbReference>
<dbReference type="Pfam" id="PF01353">
    <property type="entry name" value="GFP"/>
    <property type="match status" value="1"/>
</dbReference>
<reference evidence="5" key="1">
    <citation type="submission" date="2012-08" db="EMBL/GenBank/DDBJ databases">
        <title>Dual color emitting green fluorescent protein from the sea cactus Cavernularia obesa and its use as a pH indicator for fluorescence microscopy.</title>
        <authorList>
            <person name="Ogoh K."/>
            <person name="Kinebuchi T."/>
            <person name="Murai M."/>
            <person name="Takahashi T."/>
            <person name="Ohmiya Y."/>
            <person name="Suzuki H."/>
        </authorList>
    </citation>
    <scope>NUCLEOTIDE SEQUENCE</scope>
</reference>
<gene>
    <name evidence="5" type="primary">CoGFP</name>
</gene>
<dbReference type="SUPFAM" id="SSF54511">
    <property type="entry name" value="GFP-like"/>
    <property type="match status" value="1"/>
</dbReference>
<name>T2HNK0_9CNID</name>
<comment type="similarity">
    <text evidence="1">Belongs to the GFP family.</text>
</comment>
<dbReference type="SMR" id="T2HNK0"/>
<evidence type="ECO:0000256" key="1">
    <source>
        <dbReference type="ARBA" id="ARBA00008949"/>
    </source>
</evidence>